<gene>
    <name evidence="1" type="ORF">PGLA1383_LOCUS5373</name>
</gene>
<accession>A0A813DJ26</accession>
<evidence type="ECO:0000313" key="1">
    <source>
        <dbReference type="EMBL" id="CAE8586512.1"/>
    </source>
</evidence>
<dbReference type="EMBL" id="CAJNNV010002108">
    <property type="protein sequence ID" value="CAE8586512.1"/>
    <property type="molecule type" value="Genomic_DNA"/>
</dbReference>
<proteinExistence type="predicted"/>
<keyword evidence="2" id="KW-1185">Reference proteome</keyword>
<comment type="caution">
    <text evidence="1">The sequence shown here is derived from an EMBL/GenBank/DDBJ whole genome shotgun (WGS) entry which is preliminary data.</text>
</comment>
<sequence length="71" mass="7483">LRADKEVALLALRSKGMRRGEHQSVLAYLDAALHDDPEVVAAAATPRKVVAPARWHTGVAAAALASQPCGR</sequence>
<reference evidence="1" key="1">
    <citation type="submission" date="2021-02" db="EMBL/GenBank/DDBJ databases">
        <authorList>
            <person name="Dougan E. K."/>
            <person name="Rhodes N."/>
            <person name="Thang M."/>
            <person name="Chan C."/>
        </authorList>
    </citation>
    <scope>NUCLEOTIDE SEQUENCE</scope>
</reference>
<dbReference type="AlphaFoldDB" id="A0A813DJ26"/>
<name>A0A813DJ26_POLGL</name>
<dbReference type="Proteomes" id="UP000654075">
    <property type="component" value="Unassembled WGS sequence"/>
</dbReference>
<evidence type="ECO:0000313" key="2">
    <source>
        <dbReference type="Proteomes" id="UP000654075"/>
    </source>
</evidence>
<feature type="non-terminal residue" evidence="1">
    <location>
        <position position="1"/>
    </location>
</feature>
<protein>
    <submittedName>
        <fullName evidence="1">Uncharacterized protein</fullName>
    </submittedName>
</protein>
<organism evidence="1 2">
    <name type="scientific">Polarella glacialis</name>
    <name type="common">Dinoflagellate</name>
    <dbReference type="NCBI Taxonomy" id="89957"/>
    <lineage>
        <taxon>Eukaryota</taxon>
        <taxon>Sar</taxon>
        <taxon>Alveolata</taxon>
        <taxon>Dinophyceae</taxon>
        <taxon>Suessiales</taxon>
        <taxon>Suessiaceae</taxon>
        <taxon>Polarella</taxon>
    </lineage>
</organism>